<evidence type="ECO:0000256" key="11">
    <source>
        <dbReference type="ARBA" id="ARBA00023315"/>
    </source>
</evidence>
<organism evidence="17">
    <name type="scientific">Absidia glauca</name>
    <name type="common">Pin mould</name>
    <dbReference type="NCBI Taxonomy" id="4829"/>
    <lineage>
        <taxon>Eukaryota</taxon>
        <taxon>Fungi</taxon>
        <taxon>Fungi incertae sedis</taxon>
        <taxon>Mucoromycota</taxon>
        <taxon>Mucoromycotina</taxon>
        <taxon>Mucoromycetes</taxon>
        <taxon>Mucorales</taxon>
        <taxon>Cunninghamellaceae</taxon>
        <taxon>Absidia</taxon>
    </lineage>
</organism>
<evidence type="ECO:0000256" key="12">
    <source>
        <dbReference type="ARBA" id="ARBA00048048"/>
    </source>
</evidence>
<evidence type="ECO:0000256" key="14">
    <source>
        <dbReference type="RuleBase" id="RU079119"/>
    </source>
</evidence>
<dbReference type="Gene3D" id="3.30.40.10">
    <property type="entry name" value="Zinc/RING finger domain, C3HC4 (zinc finger)"/>
    <property type="match status" value="2"/>
</dbReference>
<name>A0A168SWJ2_ABSGL</name>
<evidence type="ECO:0000256" key="9">
    <source>
        <dbReference type="ARBA" id="ARBA00023139"/>
    </source>
</evidence>
<dbReference type="OrthoDB" id="331948at2759"/>
<comment type="subcellular location">
    <subcellularLocation>
        <location evidence="1">Membrane</location>
        <topology evidence="1">Multi-pass membrane protein</topology>
    </subcellularLocation>
</comment>
<comment type="domain">
    <text evidence="14">The DHHC domain is required for palmitoyltransferase activity.</text>
</comment>
<feature type="transmembrane region" description="Helical" evidence="14">
    <location>
        <begin position="41"/>
        <end position="62"/>
    </location>
</feature>
<dbReference type="PROSITE" id="PS50216">
    <property type="entry name" value="DHHC"/>
    <property type="match status" value="1"/>
</dbReference>
<feature type="compositionally biased region" description="Low complexity" evidence="15">
    <location>
        <begin position="353"/>
        <end position="364"/>
    </location>
</feature>
<dbReference type="EMBL" id="LT554985">
    <property type="protein sequence ID" value="SAM09068.1"/>
    <property type="molecule type" value="Genomic_DNA"/>
</dbReference>
<feature type="region of interest" description="Disordered" evidence="15">
    <location>
        <begin position="584"/>
        <end position="699"/>
    </location>
</feature>
<dbReference type="SMART" id="SM00064">
    <property type="entry name" value="FYVE"/>
    <property type="match status" value="1"/>
</dbReference>
<dbReference type="STRING" id="4829.A0A168SWJ2"/>
<protein>
    <recommendedName>
        <fullName evidence="14">Palmitoyltransferase</fullName>
        <ecNumber evidence="14">2.3.1.225</ecNumber>
    </recommendedName>
</protein>
<dbReference type="InterPro" id="IPR013083">
    <property type="entry name" value="Znf_RING/FYVE/PHD"/>
</dbReference>
<dbReference type="InterPro" id="IPR011011">
    <property type="entry name" value="Znf_FYVE_PHD"/>
</dbReference>
<feature type="region of interest" description="Disordered" evidence="15">
    <location>
        <begin position="546"/>
        <end position="567"/>
    </location>
</feature>
<evidence type="ECO:0000256" key="1">
    <source>
        <dbReference type="ARBA" id="ARBA00004141"/>
    </source>
</evidence>
<evidence type="ECO:0000313" key="18">
    <source>
        <dbReference type="Proteomes" id="UP000078561"/>
    </source>
</evidence>
<dbReference type="Proteomes" id="UP000078561">
    <property type="component" value="Unassembled WGS sequence"/>
</dbReference>
<dbReference type="InterPro" id="IPR017455">
    <property type="entry name" value="Znf_FYVE-rel"/>
</dbReference>
<dbReference type="SUPFAM" id="SSF57903">
    <property type="entry name" value="FYVE/PHD zinc finger"/>
    <property type="match status" value="1"/>
</dbReference>
<evidence type="ECO:0000256" key="15">
    <source>
        <dbReference type="SAM" id="MobiDB-lite"/>
    </source>
</evidence>
<dbReference type="EC" id="2.3.1.225" evidence="14"/>
<evidence type="ECO:0000256" key="10">
    <source>
        <dbReference type="ARBA" id="ARBA00023288"/>
    </source>
</evidence>
<feature type="region of interest" description="Disordered" evidence="15">
    <location>
        <begin position="346"/>
        <end position="365"/>
    </location>
</feature>
<evidence type="ECO:0000256" key="5">
    <source>
        <dbReference type="ARBA" id="ARBA00022771"/>
    </source>
</evidence>
<evidence type="ECO:0000313" key="17">
    <source>
        <dbReference type="EMBL" id="SAM09068.1"/>
    </source>
</evidence>
<dbReference type="PROSITE" id="PS50178">
    <property type="entry name" value="ZF_FYVE"/>
    <property type="match status" value="1"/>
</dbReference>
<comment type="catalytic activity">
    <reaction evidence="12 14">
        <text>L-cysteinyl-[protein] + hexadecanoyl-CoA = S-hexadecanoyl-L-cysteinyl-[protein] + CoA</text>
        <dbReference type="Rhea" id="RHEA:36683"/>
        <dbReference type="Rhea" id="RHEA-COMP:10131"/>
        <dbReference type="Rhea" id="RHEA-COMP:11032"/>
        <dbReference type="ChEBI" id="CHEBI:29950"/>
        <dbReference type="ChEBI" id="CHEBI:57287"/>
        <dbReference type="ChEBI" id="CHEBI:57379"/>
        <dbReference type="ChEBI" id="CHEBI:74151"/>
        <dbReference type="EC" id="2.3.1.225"/>
    </reaction>
</comment>
<keyword evidence="2 14" id="KW-0808">Transferase</keyword>
<proteinExistence type="inferred from homology"/>
<feature type="compositionally biased region" description="Pro residues" evidence="15">
    <location>
        <begin position="642"/>
        <end position="654"/>
    </location>
</feature>
<feature type="domain" description="FYVE-type" evidence="16">
    <location>
        <begin position="398"/>
        <end position="480"/>
    </location>
</feature>
<dbReference type="GO" id="GO:0016020">
    <property type="term" value="C:membrane"/>
    <property type="evidence" value="ECO:0007669"/>
    <property type="project" value="UniProtKB-SubCell"/>
</dbReference>
<evidence type="ECO:0000256" key="2">
    <source>
        <dbReference type="ARBA" id="ARBA00022679"/>
    </source>
</evidence>
<feature type="compositionally biased region" description="Low complexity" evidence="15">
    <location>
        <begin position="664"/>
        <end position="683"/>
    </location>
</feature>
<dbReference type="InterPro" id="IPR000306">
    <property type="entry name" value="Znf_FYVE"/>
</dbReference>
<dbReference type="Pfam" id="PF01529">
    <property type="entry name" value="DHHC"/>
    <property type="match status" value="1"/>
</dbReference>
<feature type="transmembrane region" description="Helical" evidence="14">
    <location>
        <begin position="12"/>
        <end position="35"/>
    </location>
</feature>
<evidence type="ECO:0000256" key="7">
    <source>
        <dbReference type="ARBA" id="ARBA00022989"/>
    </source>
</evidence>
<evidence type="ECO:0000256" key="3">
    <source>
        <dbReference type="ARBA" id="ARBA00022692"/>
    </source>
</evidence>
<feature type="transmembrane region" description="Helical" evidence="14">
    <location>
        <begin position="179"/>
        <end position="205"/>
    </location>
</feature>
<evidence type="ECO:0000256" key="13">
    <source>
        <dbReference type="PROSITE-ProRule" id="PRU00091"/>
    </source>
</evidence>
<sequence length="808" mass="90794">MTLKEIKGQVIVLLVTAIITFVAYSSQIGILWSFFGGATLHTALILIPFNVFVIMIYINYALTCLTDPGTVPPNWIPQQQHHHHLEVKRSTHAPRFCKTCNNYKPPRSHHCRTCGKCVLKMDHHCPWINNCVGFANYCHFLRFLTYVEVSSIYLITLLGCRLANIVQNQQQSLVSSTEWGLLGINLVLCALIIIGVAILSSYHVYCVSTNTTTIEGWEKGKSLTLKSMGTVHDVMYPYDQGVMNNIKFVLGRQPLFWFWPRQMEGSGLSFPINITHLHTKGNTVTIEPVELDDINNDDKRSSVYSTWTTHTNYTQYSGGGGSDHGNDHDTVATDHVTQVEPSHQHLSALRSKPSTTTLHTPTTPGSILTFASTASTLVDPRSRRPSDSGQYHVPPLKNHRAKHCIECQEVFHLFKQKYNCKNCGHVVCSDCSKQRRTLPKFGYDRQVVVQQDSYRCANVSCLILLPSAVRCCDTCSLHISMQEMNSGTLASQSLKQLKHYINSYNLPAQHALEKDDLVKLIFNTRPLTNQNERHYRMLRDRQYAAQVAKDRPTTGDQAAGGGDFFEDNPITAAFNKFSEIFTEPAAPQSSTSSTPPRRQQQQPQQAQRPRDPSPQPQQTNRFPYHPPHTPHVPSYPSYIHQEPPPSHRPPPSQRSPPSQRPAERPASTQPTPSSPPASTRRPPTSSPPPSQPRPTSPSVSLKEIITQSIDPATLSVRTLKTVLRDSHVELNFALEKKELVNRVQQLLADEKKLKKDHHSEDDDDDDEHVCRICYDAQQNCVFLNCGHMATCIDCGLKSVSSDPKTRQN</sequence>
<accession>A0A168SWJ2</accession>
<evidence type="ECO:0000256" key="4">
    <source>
        <dbReference type="ARBA" id="ARBA00022723"/>
    </source>
</evidence>
<dbReference type="Pfam" id="PF13920">
    <property type="entry name" value="zf-C3HC4_3"/>
    <property type="match status" value="1"/>
</dbReference>
<comment type="similarity">
    <text evidence="14">Belongs to the DHHC palmitoyltransferase family.</text>
</comment>
<keyword evidence="5 13" id="KW-0863">Zinc-finger</keyword>
<dbReference type="GO" id="GO:0008270">
    <property type="term" value="F:zinc ion binding"/>
    <property type="evidence" value="ECO:0007669"/>
    <property type="project" value="UniProtKB-KW"/>
</dbReference>
<dbReference type="AlphaFoldDB" id="A0A168SWJ2"/>
<keyword evidence="11 14" id="KW-0012">Acyltransferase</keyword>
<dbReference type="GO" id="GO:0019706">
    <property type="term" value="F:protein-cysteine S-palmitoyltransferase activity"/>
    <property type="evidence" value="ECO:0007669"/>
    <property type="project" value="UniProtKB-EC"/>
</dbReference>
<feature type="compositionally biased region" description="Pro residues" evidence="15">
    <location>
        <begin position="684"/>
        <end position="695"/>
    </location>
</feature>
<dbReference type="InParanoid" id="A0A168SWJ2"/>
<keyword evidence="6" id="KW-0862">Zinc</keyword>
<dbReference type="Pfam" id="PF01363">
    <property type="entry name" value="FYVE"/>
    <property type="match status" value="1"/>
</dbReference>
<keyword evidence="3 14" id="KW-0812">Transmembrane</keyword>
<dbReference type="InterPro" id="IPR039859">
    <property type="entry name" value="PFA4/ZDH16/20/ERF2-like"/>
</dbReference>
<keyword evidence="4" id="KW-0479">Metal-binding</keyword>
<evidence type="ECO:0000259" key="16">
    <source>
        <dbReference type="PROSITE" id="PS50178"/>
    </source>
</evidence>
<dbReference type="PANTHER" id="PTHR12246">
    <property type="entry name" value="PALMITOYLTRANSFERASE ZDHHC16"/>
    <property type="match status" value="1"/>
</dbReference>
<evidence type="ECO:0000256" key="8">
    <source>
        <dbReference type="ARBA" id="ARBA00023136"/>
    </source>
</evidence>
<dbReference type="InterPro" id="IPR001594">
    <property type="entry name" value="Palmitoyltrfase_DHHC"/>
</dbReference>
<evidence type="ECO:0000256" key="6">
    <source>
        <dbReference type="ARBA" id="ARBA00022833"/>
    </source>
</evidence>
<keyword evidence="18" id="KW-1185">Reference proteome</keyword>
<reference evidence="17" key="1">
    <citation type="submission" date="2016-04" db="EMBL/GenBank/DDBJ databases">
        <authorList>
            <person name="Evans L.H."/>
            <person name="Alamgir A."/>
            <person name="Owens N."/>
            <person name="Weber N.D."/>
            <person name="Virtaneva K."/>
            <person name="Barbian K."/>
            <person name="Babar A."/>
            <person name="Rosenke K."/>
        </authorList>
    </citation>
    <scope>NUCLEOTIDE SEQUENCE [LARGE SCALE GENOMIC DNA]</scope>
    <source>
        <strain evidence="17">CBS 101.48</strain>
    </source>
</reference>
<keyword evidence="9" id="KW-0564">Palmitate</keyword>
<keyword evidence="7 14" id="KW-1133">Transmembrane helix</keyword>
<keyword evidence="10" id="KW-0449">Lipoprotein</keyword>
<feature type="compositionally biased region" description="Low complexity" evidence="15">
    <location>
        <begin position="584"/>
        <end position="607"/>
    </location>
</feature>
<keyword evidence="8 14" id="KW-0472">Membrane</keyword>
<gene>
    <name evidence="17" type="primary">ABSGL_14742.1 scaffold 14966</name>
</gene>